<dbReference type="KEGG" id="this:HZT40_22525"/>
<reference evidence="2" key="1">
    <citation type="submission" date="2020-06" db="EMBL/GenBank/DDBJ databases">
        <title>Analysis procedures for assessing recovery of high quality, complete, closed genomes from Nanopore long read metagenome sequencing.</title>
        <authorList>
            <person name="Bessarab I."/>
            <person name="Arumugam K."/>
            <person name="Haryono M."/>
            <person name="Liu X."/>
            <person name="Roy S."/>
            <person name="Zuniga-Montanez R.E."/>
            <person name="Qiu G."/>
            <person name="Drautz-Moses D.I."/>
            <person name="Law Y.Y."/>
            <person name="Wuertz S."/>
            <person name="Lauro F.M."/>
            <person name="Huson D.H."/>
            <person name="Williams R.B."/>
        </authorList>
    </citation>
    <scope>NUCLEOTIDE SEQUENCE [LARGE SCALE GENOMIC DNA]</scope>
    <source>
        <strain evidence="2">SSD2</strain>
    </source>
</reference>
<name>A0A7L6AYC6_9GAMM</name>
<evidence type="ECO:0000313" key="3">
    <source>
        <dbReference type="Proteomes" id="UP000510621"/>
    </source>
</evidence>
<sequence>MPFVRTDKPKEPTTVQGETGTFTIKPDGVYFAKFGNDGKPQAERRICSRLRVLGQTRSVMAHDWGRLLEWRDNDGNTHRWAMPMNMLAGDGTDVSRELLGRGLNIAAGKGKLVLEYVQSSESINRMTCTDKTGWHGGAYVTPDRVYGDDAGAYIYQSGGGAEITTGQAGTLEEWRDNVSAFAVGNSRLAFAISTVFAGVLVYPAGIESGGFHVHGGSSSGKTTAQLMAASADGSPDVRKRSWRATANGLEGVATLHNDGLLILDEMREASAKDVSETAYMLGNGQGKTRSDRNGNARQAKTWRLLFLSSGEITLAELLQSEGKRVYAGQEVRVTDISADAGAGMGIFEELHGFDKPAALADHLRYATAKYYGTAGAVWLEHITQNHRQLWDTLPEQINQFCAEVAPDVSGQAHRVCKRFGLVAFAGELATRYGLTGWQEGEATAAAKRCFRDWLAGFGTGNREHLQILEAVRAFVERNGAKFQDMTFENPPPIHDLVGFHRPAGSGVGREYIVLASQFARVCEGFGSKQVIAVLQEVGWIPRPGSDGKSTTRESLPGLGQKRVYVIHIKED</sequence>
<gene>
    <name evidence="2" type="ORF">HZT40_22525</name>
</gene>
<accession>A0A7L6AYC6</accession>
<dbReference type="AlphaFoldDB" id="A0A7L6AYC6"/>
<evidence type="ECO:0000259" key="1">
    <source>
        <dbReference type="Pfam" id="PF06048"/>
    </source>
</evidence>
<protein>
    <submittedName>
        <fullName evidence="2">DUF927 domain-containing protein</fullName>
    </submittedName>
</protein>
<dbReference type="InterPro" id="IPR009270">
    <property type="entry name" value="DUF927"/>
</dbReference>
<evidence type="ECO:0000313" key="2">
    <source>
        <dbReference type="EMBL" id="QLQ33937.1"/>
    </source>
</evidence>
<proteinExistence type="predicted"/>
<feature type="domain" description="DUF927" evidence="1">
    <location>
        <begin position="22"/>
        <end position="300"/>
    </location>
</feature>
<keyword evidence="3" id="KW-1185">Reference proteome</keyword>
<dbReference type="Proteomes" id="UP000510621">
    <property type="component" value="Chromosome"/>
</dbReference>
<organism evidence="2 3">
    <name type="scientific">Candidatus Thiothrix singaporensis</name>
    <dbReference type="NCBI Taxonomy" id="2799669"/>
    <lineage>
        <taxon>Bacteria</taxon>
        <taxon>Pseudomonadati</taxon>
        <taxon>Pseudomonadota</taxon>
        <taxon>Gammaproteobacteria</taxon>
        <taxon>Thiotrichales</taxon>
        <taxon>Thiotrichaceae</taxon>
        <taxon>Thiothrix</taxon>
    </lineage>
</organism>
<dbReference type="Pfam" id="PF06048">
    <property type="entry name" value="DUF927"/>
    <property type="match status" value="1"/>
</dbReference>
<dbReference type="EMBL" id="CP059265">
    <property type="protein sequence ID" value="QLQ33937.1"/>
    <property type="molecule type" value="Genomic_DNA"/>
</dbReference>